<sequence length="113" mass="13946">MEIHSNNAKKEADYIFEQTKKHFKPHVRARYYILVVNDRFDSSYNFFFNIFKPRQLSRSIPMRRLMNQTLEYLEEVIGFLRQKTTLTFIFILFEDQRWPSNNKLISNKKRYQK</sequence>
<proteinExistence type="predicted"/>
<dbReference type="EMBL" id="AYZE01000014">
    <property type="protein sequence ID" value="KRM91083.1"/>
    <property type="molecule type" value="Genomic_DNA"/>
</dbReference>
<name>A0A0R2CS17_9LACO</name>
<dbReference type="PATRIC" id="fig|1423729.3.peg.1093"/>
<dbReference type="STRING" id="1423729.FC80_GL001079"/>
<accession>A0A0R2CS17</accession>
<dbReference type="AlphaFoldDB" id="A0A0R2CS17"/>
<evidence type="ECO:0000313" key="2">
    <source>
        <dbReference type="Proteomes" id="UP000051131"/>
    </source>
</evidence>
<comment type="caution">
    <text evidence="1">The sequence shown here is derived from an EMBL/GenBank/DDBJ whole genome shotgun (WGS) entry which is preliminary data.</text>
</comment>
<protein>
    <submittedName>
        <fullName evidence="1">Uncharacterized protein</fullName>
    </submittedName>
</protein>
<evidence type="ECO:0000313" key="1">
    <source>
        <dbReference type="EMBL" id="KRM91083.1"/>
    </source>
</evidence>
<gene>
    <name evidence="1" type="ORF">FC80_GL001079</name>
</gene>
<dbReference type="Proteomes" id="UP000051131">
    <property type="component" value="Unassembled WGS sequence"/>
</dbReference>
<organism evidence="1 2">
    <name type="scientific">Liquorilactobacillus cacaonum DSM 21116</name>
    <dbReference type="NCBI Taxonomy" id="1423729"/>
    <lineage>
        <taxon>Bacteria</taxon>
        <taxon>Bacillati</taxon>
        <taxon>Bacillota</taxon>
        <taxon>Bacilli</taxon>
        <taxon>Lactobacillales</taxon>
        <taxon>Lactobacillaceae</taxon>
        <taxon>Liquorilactobacillus</taxon>
    </lineage>
</organism>
<keyword evidence="2" id="KW-1185">Reference proteome</keyword>
<reference evidence="1 2" key="1">
    <citation type="journal article" date="2015" name="Genome Announc.">
        <title>Expanding the biotechnology potential of lactobacilli through comparative genomics of 213 strains and associated genera.</title>
        <authorList>
            <person name="Sun Z."/>
            <person name="Harris H.M."/>
            <person name="McCann A."/>
            <person name="Guo C."/>
            <person name="Argimon S."/>
            <person name="Zhang W."/>
            <person name="Yang X."/>
            <person name="Jeffery I.B."/>
            <person name="Cooney J.C."/>
            <person name="Kagawa T.F."/>
            <person name="Liu W."/>
            <person name="Song Y."/>
            <person name="Salvetti E."/>
            <person name="Wrobel A."/>
            <person name="Rasinkangas P."/>
            <person name="Parkhill J."/>
            <person name="Rea M.C."/>
            <person name="O'Sullivan O."/>
            <person name="Ritari J."/>
            <person name="Douillard F.P."/>
            <person name="Paul Ross R."/>
            <person name="Yang R."/>
            <person name="Briner A.E."/>
            <person name="Felis G.E."/>
            <person name="de Vos W.M."/>
            <person name="Barrangou R."/>
            <person name="Klaenhammer T.R."/>
            <person name="Caufield P.W."/>
            <person name="Cui Y."/>
            <person name="Zhang H."/>
            <person name="O'Toole P.W."/>
        </authorList>
    </citation>
    <scope>NUCLEOTIDE SEQUENCE [LARGE SCALE GENOMIC DNA]</scope>
    <source>
        <strain evidence="1 2">DSM 21116</strain>
    </source>
</reference>